<evidence type="ECO:0000313" key="1">
    <source>
        <dbReference type="EMBL" id="QJA52851.1"/>
    </source>
</evidence>
<proteinExistence type="predicted"/>
<sequence>MGTKYYATINQGQIIDLVDSSNEVELNQNQIPLTSNEIAILRIVHGDIQYAKNIIRDIEQRVVGLAG</sequence>
<dbReference type="EMBL" id="MT144799">
    <property type="protein sequence ID" value="QJH99616.1"/>
    <property type="molecule type" value="Genomic_DNA"/>
</dbReference>
<accession>A0A6H1ZZM2</accession>
<evidence type="ECO:0000313" key="4">
    <source>
        <dbReference type="EMBL" id="QJH99616.1"/>
    </source>
</evidence>
<organism evidence="1">
    <name type="scientific">viral metagenome</name>
    <dbReference type="NCBI Taxonomy" id="1070528"/>
    <lineage>
        <taxon>unclassified sequences</taxon>
        <taxon>metagenomes</taxon>
        <taxon>organismal metagenomes</taxon>
    </lineage>
</organism>
<name>A0A6H1ZZM2_9ZZZZ</name>
<protein>
    <submittedName>
        <fullName evidence="1">Uncharacterized protein</fullName>
    </submittedName>
</protein>
<gene>
    <name evidence="3" type="ORF">MM415A01179_0013</name>
    <name evidence="2" type="ORF">MM415B01434_0006</name>
    <name evidence="1" type="ORF">TM448A03040_0008</name>
    <name evidence="4" type="ORF">TM448B01623_0008</name>
</gene>
<evidence type="ECO:0000313" key="3">
    <source>
        <dbReference type="EMBL" id="QJA77961.1"/>
    </source>
</evidence>
<dbReference type="EMBL" id="MT144373">
    <property type="protein sequence ID" value="QJA52851.1"/>
    <property type="molecule type" value="Genomic_DNA"/>
</dbReference>
<dbReference type="EMBL" id="MT141331">
    <property type="protein sequence ID" value="QJA58596.1"/>
    <property type="molecule type" value="Genomic_DNA"/>
</dbReference>
<reference evidence="1" key="1">
    <citation type="submission" date="2020-03" db="EMBL/GenBank/DDBJ databases">
        <title>The deep terrestrial virosphere.</title>
        <authorList>
            <person name="Holmfeldt K."/>
            <person name="Nilsson E."/>
            <person name="Simone D."/>
            <person name="Lopez-Fernandez M."/>
            <person name="Wu X."/>
            <person name="de Brujin I."/>
            <person name="Lundin D."/>
            <person name="Andersson A."/>
            <person name="Bertilsson S."/>
            <person name="Dopson M."/>
        </authorList>
    </citation>
    <scope>NUCLEOTIDE SEQUENCE</scope>
    <source>
        <strain evidence="3">MM415A01179</strain>
        <strain evidence="2">MM415B01434</strain>
        <strain evidence="1">TM448A03040</strain>
        <strain evidence="4">TM448B01623</strain>
    </source>
</reference>
<dbReference type="EMBL" id="MT142312">
    <property type="protein sequence ID" value="QJA77961.1"/>
    <property type="molecule type" value="Genomic_DNA"/>
</dbReference>
<dbReference type="AlphaFoldDB" id="A0A6H1ZZM2"/>
<evidence type="ECO:0000313" key="2">
    <source>
        <dbReference type="EMBL" id="QJA58596.1"/>
    </source>
</evidence>